<dbReference type="CDD" id="cd00130">
    <property type="entry name" value="PAS"/>
    <property type="match status" value="3"/>
</dbReference>
<dbReference type="PROSITE" id="PS50112">
    <property type="entry name" value="PAS"/>
    <property type="match status" value="3"/>
</dbReference>
<feature type="domain" description="Response regulatory" evidence="21">
    <location>
        <begin position="1277"/>
        <end position="1395"/>
    </location>
</feature>
<evidence type="ECO:0000256" key="5">
    <source>
        <dbReference type="ARBA" id="ARBA00022553"/>
    </source>
</evidence>
<dbReference type="Pfam" id="PF08448">
    <property type="entry name" value="PAS_4"/>
    <property type="match status" value="1"/>
</dbReference>
<feature type="domain" description="Response regulatory" evidence="21">
    <location>
        <begin position="1132"/>
        <end position="1255"/>
    </location>
</feature>
<dbReference type="InterPro" id="IPR013656">
    <property type="entry name" value="PAS_4"/>
</dbReference>
<evidence type="ECO:0000313" key="26">
    <source>
        <dbReference type="EMBL" id="ODC04622.1"/>
    </source>
</evidence>
<keyword evidence="13 19" id="KW-0472">Membrane</keyword>
<dbReference type="RefSeq" id="WP_068999606.1">
    <property type="nucleotide sequence ID" value="NZ_MDTQ01000001.1"/>
</dbReference>
<feature type="transmembrane region" description="Helical" evidence="19">
    <location>
        <begin position="314"/>
        <end position="335"/>
    </location>
</feature>
<evidence type="ECO:0000256" key="7">
    <source>
        <dbReference type="ARBA" id="ARBA00022692"/>
    </source>
</evidence>
<dbReference type="SUPFAM" id="SSF52172">
    <property type="entry name" value="CheY-like"/>
    <property type="match status" value="2"/>
</dbReference>
<comment type="subunit">
    <text evidence="14">At low DSF concentrations, interacts with RpfF.</text>
</comment>
<dbReference type="PANTHER" id="PTHR45339">
    <property type="entry name" value="HYBRID SIGNAL TRANSDUCTION HISTIDINE KINASE J"/>
    <property type="match status" value="1"/>
</dbReference>
<dbReference type="InterPro" id="IPR000700">
    <property type="entry name" value="PAS-assoc_C"/>
</dbReference>
<feature type="domain" description="CHASE" evidence="24">
    <location>
        <begin position="77"/>
        <end position="208"/>
    </location>
</feature>
<dbReference type="OrthoDB" id="6110612at2"/>
<comment type="caution">
    <text evidence="26">The sequence shown here is derived from an EMBL/GenBank/DDBJ whole genome shotgun (WGS) entry which is preliminary data.</text>
</comment>
<dbReference type="Proteomes" id="UP000094291">
    <property type="component" value="Unassembled WGS sequence"/>
</dbReference>
<dbReference type="InterPro" id="IPR011006">
    <property type="entry name" value="CheY-like_superfamily"/>
</dbReference>
<dbReference type="InterPro" id="IPR001610">
    <property type="entry name" value="PAC"/>
</dbReference>
<feature type="transmembrane region" description="Helical" evidence="19">
    <location>
        <begin position="12"/>
        <end position="31"/>
    </location>
</feature>
<dbReference type="InterPro" id="IPR000014">
    <property type="entry name" value="PAS"/>
</dbReference>
<evidence type="ECO:0000256" key="12">
    <source>
        <dbReference type="ARBA" id="ARBA00023012"/>
    </source>
</evidence>
<dbReference type="Pfam" id="PF00072">
    <property type="entry name" value="Response_reg"/>
    <property type="match status" value="2"/>
</dbReference>
<dbReference type="SMART" id="SM00387">
    <property type="entry name" value="HATPase_c"/>
    <property type="match status" value="1"/>
</dbReference>
<dbReference type="PROSITE" id="PS50113">
    <property type="entry name" value="PAC"/>
    <property type="match status" value="3"/>
</dbReference>
<comment type="subcellular location">
    <subcellularLocation>
        <location evidence="2">Cell membrane</location>
        <topology evidence="2">Multi-pass membrane protein</topology>
    </subcellularLocation>
</comment>
<dbReference type="SUPFAM" id="SSF55874">
    <property type="entry name" value="ATPase domain of HSP90 chaperone/DNA topoisomerase II/histidine kinase"/>
    <property type="match status" value="1"/>
</dbReference>
<evidence type="ECO:0000256" key="17">
    <source>
        <dbReference type="PROSITE-ProRule" id="PRU00169"/>
    </source>
</evidence>
<keyword evidence="9" id="KW-0418">Kinase</keyword>
<dbReference type="Gene3D" id="3.30.565.10">
    <property type="entry name" value="Histidine kinase-like ATPase, C-terminal domain"/>
    <property type="match status" value="1"/>
</dbReference>
<feature type="domain" description="PAS" evidence="22">
    <location>
        <begin position="632"/>
        <end position="661"/>
    </location>
</feature>
<evidence type="ECO:0000256" key="19">
    <source>
        <dbReference type="SAM" id="Phobius"/>
    </source>
</evidence>
<dbReference type="SMART" id="SM00448">
    <property type="entry name" value="REC"/>
    <property type="match status" value="2"/>
</dbReference>
<dbReference type="Gene3D" id="3.30.450.350">
    <property type="entry name" value="CHASE domain"/>
    <property type="match status" value="1"/>
</dbReference>
<dbReference type="CDD" id="cd16922">
    <property type="entry name" value="HATPase_EvgS-ArcB-TorS-like"/>
    <property type="match status" value="1"/>
</dbReference>
<keyword evidence="18" id="KW-0175">Coiled coil</keyword>
<evidence type="ECO:0000256" key="4">
    <source>
        <dbReference type="ARBA" id="ARBA00022475"/>
    </source>
</evidence>
<keyword evidence="4" id="KW-1003">Cell membrane</keyword>
<dbReference type="Pfam" id="PF01627">
    <property type="entry name" value="Hpt"/>
    <property type="match status" value="1"/>
</dbReference>
<sequence>MAAIAHRKHMIFLFMVILATGLAITVGVARWQERLNKRDAQQIVAQRGMDIRQAVLNRMNLYLYGVRSVRGVVLAADAEQMTQAHFLDYIRTRDLAREFPGARGFGLIRRVLPQNRERFVRDMRDRVWPDFTIRQLNPHSGELFPIEFIEPLARNREAIGLDVASESIRREALVESMKQGVERLTGPITLVQATGATLQGFLIVSPIYQHLREMDEQTEPHVRYEDGLGWSYAPLVIDEVMADLEVNPEYFRLQLDDIDFKGRRVNFLDTAPGSEQHQLFTQFITAYVLGRGWFFEFSATPAFVESLNQPQPHMIIVVGSLSSVLVSFLVVLVTANRRSRQQMKAEKAHIATIIEHSTDAIIGQALDGTITGWNKAAAEMFGFTEEEALGRSVEALLLPPDRLEEDRALLEGIMAGRTVRLVDTERQHKSGRRIPVSVVAGGLQDDLGNVIGAAKLVHDISHHKVAQQQLKAFNAQLEQQVRQRTEELDLARNTLRTVLDAMPSMIGYWDRDLVNRVANTAYEQWYGLSLPGRRLCEVMDESLFEDTRAYIEAALQGETQVFERVLVPPDGSRMIHTLAHYLPDVVDGEVKGFYAMIHDVTDLVESRQQLADAVRENAALLNTINEQMLYSATDLKGRIIEVNDKFCELTGYSRETLLGKTHRLVNSGHHSQQFWQAVWQQILAGKAWHGEICNRSRQGQLMWYDTVIAPFMDSAGNIERFVALRTDITDRKEAEAERHRVSLLLNNVLRAATEIAIIATDAEGDVVLFNAGAEQMLGYQAETVMGTSVVQFFAPDDVAQKRAQVSANEALSDFAILTLKAQAEVAERLDTFWQREDQQWLEISLVVTAIRDEAGALEGYLWVAQDVRQQKESERHLMAAKQAAEHAAQAKGQFLANMSHEIRTPMNAVLGMLQLVQQTTLSPRQSDYVNKAFAAATSLLGLLNDILDFSKIDAGKLALDPHPFSLEKLMRDLAIVLSGNLGSKPVELMFDLSPQLPQMVIGDALRLQQILINLSGNAIKFTEQGQIVVAIKVLNRVGPQLHLRFSIQDSGIGISAEQQAHIFDSFSQAEASTTRRYGGTGLGLAICRRLVYMMGGELCVNSTLGEGSCFSFDIVLPVDVEVPEISEDQPRRVLVVDDNALTRDILVDIGRALDWQVDSVDDGQQVLAAVQQAQHKGMPYEMILMDWRMPGMDGLTAALQVRQKMMAQSPKIIMLSAYGHQALLAQDITDPPPFEAFLTKPLTPAQLLGVVQSVLKHGNEPYGMPALPAHRALASMQILVVEDNGLNRQVAQELLAGEGAEVKVAEHGRQGVSMVMAQAPAFDVVLMDMQMPVMDGLEATRLIRRDARFDQLPIVAMTANASEVDRKACLDAGMNEHLGKPVILAQLIDVLCRVTGRSGKVSPYKMPDLQMETPFTQALLRFGGNIELYARSLSRFESEGTTLLEVLKLALQVGHQADAQRSLHSLKGLSLTLGAQKLADMSAAWEARLKASEGALDVSPDEIFTPLYEQLAVDYQQLYQQLLDAGWEAEAPRSDASDEPSEHSEPLHQVLGQLLPQLESQNMAALNQLPVLQAVQPASAEIVQLIECMEALDFMAAAELVRMMLKK</sequence>
<dbReference type="SUPFAM" id="SSF47226">
    <property type="entry name" value="Histidine-containing phosphotransfer domain, HPT domain"/>
    <property type="match status" value="1"/>
</dbReference>
<comment type="catalytic activity">
    <reaction evidence="1">
        <text>ATP + protein L-histidine = ADP + protein N-phospho-L-histidine.</text>
        <dbReference type="EC" id="2.7.13.3"/>
    </reaction>
</comment>
<dbReference type="FunFam" id="1.10.287.130:FF:000002">
    <property type="entry name" value="Two-component osmosensing histidine kinase"/>
    <property type="match status" value="1"/>
</dbReference>
<dbReference type="InterPro" id="IPR042240">
    <property type="entry name" value="CHASE_sf"/>
</dbReference>
<evidence type="ECO:0000256" key="18">
    <source>
        <dbReference type="SAM" id="Coils"/>
    </source>
</evidence>
<keyword evidence="11 19" id="KW-1133">Transmembrane helix</keyword>
<evidence type="ECO:0000256" key="3">
    <source>
        <dbReference type="ARBA" id="ARBA00012438"/>
    </source>
</evidence>
<evidence type="ECO:0000256" key="6">
    <source>
        <dbReference type="ARBA" id="ARBA00022679"/>
    </source>
</evidence>
<dbReference type="InterPro" id="IPR036890">
    <property type="entry name" value="HATPase_C_sf"/>
</dbReference>
<dbReference type="FunFam" id="3.30.565.10:FF:000010">
    <property type="entry name" value="Sensor histidine kinase RcsC"/>
    <property type="match status" value="1"/>
</dbReference>
<evidence type="ECO:0000259" key="23">
    <source>
        <dbReference type="PROSITE" id="PS50113"/>
    </source>
</evidence>
<feature type="modified residue" description="Phosphohistidine" evidence="16">
    <location>
        <position position="1464"/>
    </location>
</feature>
<evidence type="ECO:0000259" key="22">
    <source>
        <dbReference type="PROSITE" id="PS50112"/>
    </source>
</evidence>
<dbReference type="InterPro" id="IPR036641">
    <property type="entry name" value="HPT_dom_sf"/>
</dbReference>
<dbReference type="SUPFAM" id="SSF47384">
    <property type="entry name" value="Homodimeric domain of signal transducing histidine kinase"/>
    <property type="match status" value="1"/>
</dbReference>
<dbReference type="CDD" id="cd00082">
    <property type="entry name" value="HisKA"/>
    <property type="match status" value="1"/>
</dbReference>
<feature type="modified residue" description="4-aspartylphosphate" evidence="17">
    <location>
        <position position="1328"/>
    </location>
</feature>
<feature type="coiled-coil region" evidence="18">
    <location>
        <begin position="463"/>
        <end position="494"/>
    </location>
</feature>
<dbReference type="Pfam" id="PF03924">
    <property type="entry name" value="CHASE"/>
    <property type="match status" value="1"/>
</dbReference>
<feature type="domain" description="PAS" evidence="22">
    <location>
        <begin position="346"/>
        <end position="417"/>
    </location>
</feature>
<evidence type="ECO:0000256" key="1">
    <source>
        <dbReference type="ARBA" id="ARBA00000085"/>
    </source>
</evidence>
<dbReference type="GO" id="GO:0005886">
    <property type="term" value="C:plasma membrane"/>
    <property type="evidence" value="ECO:0007669"/>
    <property type="project" value="UniProtKB-SubCell"/>
</dbReference>
<keyword evidence="10" id="KW-0067">ATP-binding</keyword>
<dbReference type="Gene3D" id="3.30.450.20">
    <property type="entry name" value="PAS domain"/>
    <property type="match status" value="4"/>
</dbReference>
<dbReference type="InterPro" id="IPR005467">
    <property type="entry name" value="His_kinase_dom"/>
</dbReference>
<dbReference type="EMBL" id="MDTQ01000001">
    <property type="protein sequence ID" value="ODC04622.1"/>
    <property type="molecule type" value="Genomic_DNA"/>
</dbReference>
<dbReference type="GO" id="GO:0000155">
    <property type="term" value="F:phosphorelay sensor kinase activity"/>
    <property type="evidence" value="ECO:0007669"/>
    <property type="project" value="InterPro"/>
</dbReference>
<keyword evidence="7 19" id="KW-0812">Transmembrane</keyword>
<dbReference type="Pfam" id="PF13426">
    <property type="entry name" value="PAS_9"/>
    <property type="match status" value="1"/>
</dbReference>
<evidence type="ECO:0000256" key="8">
    <source>
        <dbReference type="ARBA" id="ARBA00022741"/>
    </source>
</evidence>
<dbReference type="InterPro" id="IPR008207">
    <property type="entry name" value="Sig_transdc_His_kin_Hpt_dom"/>
</dbReference>
<dbReference type="InterPro" id="IPR013767">
    <property type="entry name" value="PAS_fold"/>
</dbReference>
<dbReference type="PRINTS" id="PR00344">
    <property type="entry name" value="BCTRLSENSOR"/>
</dbReference>
<evidence type="ECO:0000256" key="9">
    <source>
        <dbReference type="ARBA" id="ARBA00022777"/>
    </source>
</evidence>
<keyword evidence="5 17" id="KW-0597">Phosphoprotein</keyword>
<dbReference type="InterPro" id="IPR006189">
    <property type="entry name" value="CHASE_dom"/>
</dbReference>
<dbReference type="EC" id="2.7.13.3" evidence="3"/>
<evidence type="ECO:0000259" key="24">
    <source>
        <dbReference type="PROSITE" id="PS50839"/>
    </source>
</evidence>
<evidence type="ECO:0000259" key="25">
    <source>
        <dbReference type="PROSITE" id="PS50894"/>
    </source>
</evidence>
<feature type="domain" description="PAC" evidence="23">
    <location>
        <begin position="420"/>
        <end position="472"/>
    </location>
</feature>
<dbReference type="SMART" id="SM00086">
    <property type="entry name" value="PAC"/>
    <property type="match status" value="4"/>
</dbReference>
<dbReference type="Gene3D" id="3.40.50.2300">
    <property type="match status" value="2"/>
</dbReference>
<dbReference type="InterPro" id="IPR035965">
    <property type="entry name" value="PAS-like_dom_sf"/>
</dbReference>
<dbReference type="SUPFAM" id="SSF55785">
    <property type="entry name" value="PYP-like sensor domain (PAS domain)"/>
    <property type="match status" value="4"/>
</dbReference>
<dbReference type="Gene3D" id="1.20.120.160">
    <property type="entry name" value="HPT domain"/>
    <property type="match status" value="1"/>
</dbReference>
<evidence type="ECO:0000256" key="11">
    <source>
        <dbReference type="ARBA" id="ARBA00022989"/>
    </source>
</evidence>
<name>A0A1E2VCP2_9GAMM</name>
<feature type="domain" description="PAC" evidence="23">
    <location>
        <begin position="823"/>
        <end position="879"/>
    </location>
</feature>
<evidence type="ECO:0000259" key="20">
    <source>
        <dbReference type="PROSITE" id="PS50109"/>
    </source>
</evidence>
<organism evidence="26 27">
    <name type="scientific">Terasakiispira papahanaumokuakeensis</name>
    <dbReference type="NCBI Taxonomy" id="197479"/>
    <lineage>
        <taxon>Bacteria</taxon>
        <taxon>Pseudomonadati</taxon>
        <taxon>Pseudomonadota</taxon>
        <taxon>Gammaproteobacteria</taxon>
        <taxon>Oceanospirillales</taxon>
        <taxon>Terasakiispira</taxon>
    </lineage>
</organism>
<dbReference type="Gene3D" id="1.10.287.130">
    <property type="match status" value="1"/>
</dbReference>
<dbReference type="SMART" id="SM00091">
    <property type="entry name" value="PAS"/>
    <property type="match status" value="4"/>
</dbReference>
<evidence type="ECO:0000256" key="15">
    <source>
        <dbReference type="ARBA" id="ARBA00068150"/>
    </source>
</evidence>
<dbReference type="InterPro" id="IPR036097">
    <property type="entry name" value="HisK_dim/P_sf"/>
</dbReference>
<dbReference type="GO" id="GO:0005524">
    <property type="term" value="F:ATP binding"/>
    <property type="evidence" value="ECO:0007669"/>
    <property type="project" value="UniProtKB-KW"/>
</dbReference>
<dbReference type="PANTHER" id="PTHR45339:SF1">
    <property type="entry name" value="HYBRID SIGNAL TRANSDUCTION HISTIDINE KINASE J"/>
    <property type="match status" value="1"/>
</dbReference>
<feature type="domain" description="Histidine kinase" evidence="20">
    <location>
        <begin position="897"/>
        <end position="1118"/>
    </location>
</feature>
<dbReference type="PROSITE" id="PS50110">
    <property type="entry name" value="RESPONSE_REGULATORY"/>
    <property type="match status" value="2"/>
</dbReference>
<reference evidence="26 27" key="1">
    <citation type="submission" date="2016-08" db="EMBL/GenBank/DDBJ databases">
        <authorList>
            <person name="Seilhamer J.J."/>
        </authorList>
    </citation>
    <scope>NUCLEOTIDE SEQUENCE [LARGE SCALE GENOMIC DNA]</scope>
    <source>
        <strain evidence="26 27">PH27A</strain>
    </source>
</reference>
<gene>
    <name evidence="26" type="ORF">BFW38_14905</name>
</gene>
<dbReference type="InterPro" id="IPR001789">
    <property type="entry name" value="Sig_transdc_resp-reg_receiver"/>
</dbReference>
<evidence type="ECO:0000256" key="16">
    <source>
        <dbReference type="PROSITE-ProRule" id="PRU00110"/>
    </source>
</evidence>
<evidence type="ECO:0000259" key="21">
    <source>
        <dbReference type="PROSITE" id="PS50110"/>
    </source>
</evidence>
<dbReference type="Pfam" id="PF00989">
    <property type="entry name" value="PAS"/>
    <property type="match status" value="2"/>
</dbReference>
<proteinExistence type="predicted"/>
<dbReference type="InterPro" id="IPR003661">
    <property type="entry name" value="HisK_dim/P_dom"/>
</dbReference>
<feature type="modified residue" description="4-aspartylphosphate" evidence="17">
    <location>
        <position position="1186"/>
    </location>
</feature>
<keyword evidence="6" id="KW-0808">Transferase</keyword>
<dbReference type="PROSITE" id="PS50839">
    <property type="entry name" value="CHASE"/>
    <property type="match status" value="1"/>
</dbReference>
<dbReference type="Pfam" id="PF00512">
    <property type="entry name" value="HisKA"/>
    <property type="match status" value="1"/>
</dbReference>
<dbReference type="GO" id="GO:0006355">
    <property type="term" value="P:regulation of DNA-templated transcription"/>
    <property type="evidence" value="ECO:0007669"/>
    <property type="project" value="InterPro"/>
</dbReference>
<dbReference type="SMART" id="SM01079">
    <property type="entry name" value="CHASE"/>
    <property type="match status" value="1"/>
</dbReference>
<keyword evidence="12" id="KW-0902">Two-component regulatory system</keyword>
<feature type="domain" description="HPt" evidence="25">
    <location>
        <begin position="1425"/>
        <end position="1525"/>
    </location>
</feature>
<protein>
    <recommendedName>
        <fullName evidence="15">Sensory/regulatory protein RpfC</fullName>
        <ecNumber evidence="3">2.7.13.3</ecNumber>
    </recommendedName>
</protein>
<dbReference type="PROSITE" id="PS50894">
    <property type="entry name" value="HPT"/>
    <property type="match status" value="1"/>
</dbReference>
<evidence type="ECO:0000256" key="14">
    <source>
        <dbReference type="ARBA" id="ARBA00064003"/>
    </source>
</evidence>
<accession>A0A1E2VCP2</accession>
<dbReference type="InterPro" id="IPR004358">
    <property type="entry name" value="Sig_transdc_His_kin-like_C"/>
</dbReference>
<evidence type="ECO:0000256" key="2">
    <source>
        <dbReference type="ARBA" id="ARBA00004651"/>
    </source>
</evidence>
<dbReference type="NCBIfam" id="TIGR00229">
    <property type="entry name" value="sensory_box"/>
    <property type="match status" value="4"/>
</dbReference>
<keyword evidence="27" id="KW-1185">Reference proteome</keyword>
<evidence type="ECO:0000256" key="10">
    <source>
        <dbReference type="ARBA" id="ARBA00022840"/>
    </source>
</evidence>
<dbReference type="InterPro" id="IPR003594">
    <property type="entry name" value="HATPase_dom"/>
</dbReference>
<feature type="domain" description="PAC" evidence="23">
    <location>
        <begin position="686"/>
        <end position="740"/>
    </location>
</feature>
<dbReference type="Pfam" id="PF02518">
    <property type="entry name" value="HATPase_c"/>
    <property type="match status" value="1"/>
</dbReference>
<feature type="domain" description="PAS" evidence="22">
    <location>
        <begin position="737"/>
        <end position="814"/>
    </location>
</feature>
<keyword evidence="8" id="KW-0547">Nucleotide-binding</keyword>
<dbReference type="PROSITE" id="PS50109">
    <property type="entry name" value="HIS_KIN"/>
    <property type="match status" value="1"/>
</dbReference>
<evidence type="ECO:0000256" key="13">
    <source>
        <dbReference type="ARBA" id="ARBA00023136"/>
    </source>
</evidence>
<dbReference type="SMART" id="SM00388">
    <property type="entry name" value="HisKA"/>
    <property type="match status" value="1"/>
</dbReference>
<dbReference type="STRING" id="197479.BFW38_14905"/>
<evidence type="ECO:0000313" key="27">
    <source>
        <dbReference type="Proteomes" id="UP000094291"/>
    </source>
</evidence>
<dbReference type="CDD" id="cd17546">
    <property type="entry name" value="REC_hyHK_CKI1_RcsC-like"/>
    <property type="match status" value="2"/>
</dbReference>